<accession>A0A328JV74</accession>
<organism evidence="1 2">
    <name type="scientific">Hyphomonas pacifica</name>
    <dbReference type="NCBI Taxonomy" id="1280941"/>
    <lineage>
        <taxon>Bacteria</taxon>
        <taxon>Pseudomonadati</taxon>
        <taxon>Pseudomonadota</taxon>
        <taxon>Alphaproteobacteria</taxon>
        <taxon>Hyphomonadales</taxon>
        <taxon>Hyphomonadaceae</taxon>
        <taxon>Hyphomonas</taxon>
    </lineage>
</organism>
<reference evidence="1 2" key="1">
    <citation type="submission" date="2013-04" db="EMBL/GenBank/DDBJ databases">
        <title>Hyphomonas sp. T24B3 Genome Sequencing.</title>
        <authorList>
            <person name="Lai Q."/>
            <person name="Shao Z."/>
        </authorList>
    </citation>
    <scope>NUCLEOTIDE SEQUENCE [LARGE SCALE GENOMIC DNA]</scope>
    <source>
        <strain evidence="1 2">T24B3</strain>
    </source>
</reference>
<gene>
    <name evidence="1" type="ORF">HY3_10425</name>
</gene>
<accession>A0A062U6N9</accession>
<dbReference type="Proteomes" id="UP000249123">
    <property type="component" value="Unassembled WGS sequence"/>
</dbReference>
<protein>
    <submittedName>
        <fullName evidence="1">Uncharacterized protein</fullName>
    </submittedName>
</protein>
<name>A0A062U6N9_9PROT</name>
<dbReference type="AlphaFoldDB" id="A0A062U6N9"/>
<keyword evidence="2" id="KW-1185">Reference proteome</keyword>
<comment type="caution">
    <text evidence="1">The sequence shown here is derived from an EMBL/GenBank/DDBJ whole genome shotgun (WGS) entry which is preliminary data.</text>
</comment>
<dbReference type="EMBL" id="AWFB01000010">
    <property type="protein sequence ID" value="RAN34551.1"/>
    <property type="molecule type" value="Genomic_DNA"/>
</dbReference>
<proteinExistence type="predicted"/>
<evidence type="ECO:0000313" key="2">
    <source>
        <dbReference type="Proteomes" id="UP000249123"/>
    </source>
</evidence>
<sequence length="109" mass="12805">MGKRPGVYRKIHQQQKQLRKDTSASGIWLERDWKWLKIQWKTKPLSPLAEWSGSALLPGFKVFSFLQLLHQPEKLVRNRLLKRLIIDVLQALFERLMTIVSITGGRISR</sequence>
<evidence type="ECO:0000313" key="1">
    <source>
        <dbReference type="EMBL" id="RAN34551.1"/>
    </source>
</evidence>